<dbReference type="AlphaFoldDB" id="A0A0D7A453"/>
<feature type="non-terminal residue" evidence="1">
    <location>
        <position position="1"/>
    </location>
</feature>
<accession>A0A0D7A453</accession>
<evidence type="ECO:0000313" key="2">
    <source>
        <dbReference type="Proteomes" id="UP000054144"/>
    </source>
</evidence>
<evidence type="ECO:0000313" key="1">
    <source>
        <dbReference type="EMBL" id="KIY45588.1"/>
    </source>
</evidence>
<name>A0A0D7A453_9AGAR</name>
<proteinExistence type="predicted"/>
<keyword evidence="2" id="KW-1185">Reference proteome</keyword>
<organism evidence="1 2">
    <name type="scientific">Fistulina hepatica ATCC 64428</name>
    <dbReference type="NCBI Taxonomy" id="1128425"/>
    <lineage>
        <taxon>Eukaryota</taxon>
        <taxon>Fungi</taxon>
        <taxon>Dikarya</taxon>
        <taxon>Basidiomycota</taxon>
        <taxon>Agaricomycotina</taxon>
        <taxon>Agaricomycetes</taxon>
        <taxon>Agaricomycetidae</taxon>
        <taxon>Agaricales</taxon>
        <taxon>Fistulinaceae</taxon>
        <taxon>Fistulina</taxon>
    </lineage>
</organism>
<feature type="non-terminal residue" evidence="1">
    <location>
        <position position="98"/>
    </location>
</feature>
<protein>
    <submittedName>
        <fullName evidence="1">Uncharacterized protein</fullName>
    </submittedName>
</protein>
<reference evidence="1 2" key="1">
    <citation type="journal article" date="2015" name="Fungal Genet. Biol.">
        <title>Evolution of novel wood decay mechanisms in Agaricales revealed by the genome sequences of Fistulina hepatica and Cylindrobasidium torrendii.</title>
        <authorList>
            <person name="Floudas D."/>
            <person name="Held B.W."/>
            <person name="Riley R."/>
            <person name="Nagy L.G."/>
            <person name="Koehler G."/>
            <person name="Ransdell A.S."/>
            <person name="Younus H."/>
            <person name="Chow J."/>
            <person name="Chiniquy J."/>
            <person name="Lipzen A."/>
            <person name="Tritt A."/>
            <person name="Sun H."/>
            <person name="Haridas S."/>
            <person name="LaButti K."/>
            <person name="Ohm R.A."/>
            <person name="Kues U."/>
            <person name="Blanchette R.A."/>
            <person name="Grigoriev I.V."/>
            <person name="Minto R.E."/>
            <person name="Hibbett D.S."/>
        </authorList>
    </citation>
    <scope>NUCLEOTIDE SEQUENCE [LARGE SCALE GENOMIC DNA]</scope>
    <source>
        <strain evidence="1 2">ATCC 64428</strain>
    </source>
</reference>
<dbReference type="Proteomes" id="UP000054144">
    <property type="component" value="Unassembled WGS sequence"/>
</dbReference>
<dbReference type="EMBL" id="KN882047">
    <property type="protein sequence ID" value="KIY45588.1"/>
    <property type="molecule type" value="Genomic_DNA"/>
</dbReference>
<sequence>RMVYDSKITSPGASTVWTRGTQASVTWRVPSSGIPDGARGRIILGHMDSQDTSEHLDAGEYILAAGQARVTVPEVPPRYGYIVVLMGDSGNRSPEFII</sequence>
<gene>
    <name evidence="1" type="ORF">FISHEDRAFT_28983</name>
</gene>
<dbReference type="OrthoDB" id="2339190at2759"/>